<dbReference type="InterPro" id="IPR043504">
    <property type="entry name" value="Peptidase_S1_PA_chymotrypsin"/>
</dbReference>
<dbReference type="GO" id="GO:0006508">
    <property type="term" value="P:proteolysis"/>
    <property type="evidence" value="ECO:0007669"/>
    <property type="project" value="UniProtKB-KW"/>
</dbReference>
<dbReference type="SUPFAM" id="SSF50494">
    <property type="entry name" value="Trypsin-like serine proteases"/>
    <property type="match status" value="1"/>
</dbReference>
<keyword evidence="1" id="KW-0378">Hydrolase</keyword>
<organism evidence="1 2">
    <name type="scientific">Thalassobacterium maritimum</name>
    <dbReference type="NCBI Taxonomy" id="3041265"/>
    <lineage>
        <taxon>Bacteria</taxon>
        <taxon>Pseudomonadati</taxon>
        <taxon>Verrucomicrobiota</taxon>
        <taxon>Opitutia</taxon>
        <taxon>Puniceicoccales</taxon>
        <taxon>Coraliomargaritaceae</taxon>
        <taxon>Thalassobacterium</taxon>
    </lineage>
</organism>
<accession>A0ABU1AZQ6</accession>
<dbReference type="Proteomes" id="UP001225316">
    <property type="component" value="Unassembled WGS sequence"/>
</dbReference>
<protein>
    <submittedName>
        <fullName evidence="1">Serine protease</fullName>
    </submittedName>
</protein>
<comment type="caution">
    <text evidence="1">The sequence shown here is derived from an EMBL/GenBank/DDBJ whole genome shotgun (WGS) entry which is preliminary data.</text>
</comment>
<proteinExistence type="predicted"/>
<dbReference type="Gene3D" id="2.40.10.10">
    <property type="entry name" value="Trypsin-like serine proteases"/>
    <property type="match status" value="2"/>
</dbReference>
<dbReference type="EMBL" id="JARXHW010000098">
    <property type="protein sequence ID" value="MDQ8209623.1"/>
    <property type="molecule type" value="Genomic_DNA"/>
</dbReference>
<evidence type="ECO:0000313" key="2">
    <source>
        <dbReference type="Proteomes" id="UP001225316"/>
    </source>
</evidence>
<name>A0ABU1AZQ6_9BACT</name>
<keyword evidence="2" id="KW-1185">Reference proteome</keyword>
<dbReference type="GO" id="GO:0008233">
    <property type="term" value="F:peptidase activity"/>
    <property type="evidence" value="ECO:0007669"/>
    <property type="project" value="UniProtKB-KW"/>
</dbReference>
<evidence type="ECO:0000313" key="1">
    <source>
        <dbReference type="EMBL" id="MDQ8209623.1"/>
    </source>
</evidence>
<reference evidence="1 2" key="1">
    <citation type="submission" date="2023-04" db="EMBL/GenBank/DDBJ databases">
        <title>A novel bacteria isolated from coastal sediment.</title>
        <authorList>
            <person name="Liu X.-J."/>
            <person name="Du Z.-J."/>
        </authorList>
    </citation>
    <scope>NUCLEOTIDE SEQUENCE [LARGE SCALE GENOMIC DNA]</scope>
    <source>
        <strain evidence="1 2">SDUM461003</strain>
    </source>
</reference>
<dbReference type="Pfam" id="PF13365">
    <property type="entry name" value="Trypsin_2"/>
    <property type="match status" value="1"/>
</dbReference>
<dbReference type="InterPro" id="IPR009003">
    <property type="entry name" value="Peptidase_S1_PA"/>
</dbReference>
<sequence length="454" mass="49878">MKCFVFSVAATLAYVLTSYSLSPGGANGGGANGGFGGSAGGSESITPLYDHDVDSFLSQRGLSDRRSLGLGDFNESGIYYQINPWGSLLESGRITQKQYSDLTTNRKPLSEVQLEQNINESSIAETIIETLGKPFGDDFYPTGPRDGAGLPPVKITALVKQWGVVAPEIIGSDSGARRYYIAKTRPMLPVYSYTIGDKHLASEHIEPELLQALWAAEKEISSFSRSVCKIHITSTFAAGGATGFYVGKDHVVTNAHVADDITKKKVKSAPLPFTINRDAYCFWHDTRGGLVRGRISKIVYYDIENDVAILKLRSGWNPSSIIPSVKLDRNFIATDKKIPIVVLGYPKVDASYWKPNSGLFADSIRLFEETFGGQRLSKRVSPGYLYHYSNDDRYYHDSTTFDGNSGSLVVSLRQSVSPVAIHYAGEGRSDANPIRQNYLTPFSRLPQSFFDIIE</sequence>
<keyword evidence="1" id="KW-0645">Protease</keyword>
<gene>
    <name evidence="1" type="ORF">QEH52_19040</name>
</gene>